<dbReference type="EMBL" id="CAFBLX010000489">
    <property type="protein sequence ID" value="CAB4932187.1"/>
    <property type="molecule type" value="Genomic_DNA"/>
</dbReference>
<reference evidence="1" key="1">
    <citation type="submission" date="2020-05" db="EMBL/GenBank/DDBJ databases">
        <authorList>
            <person name="Chiriac C."/>
            <person name="Salcher M."/>
            <person name="Ghai R."/>
            <person name="Kavagutti S V."/>
        </authorList>
    </citation>
    <scope>NUCLEOTIDE SEQUENCE</scope>
</reference>
<protein>
    <submittedName>
        <fullName evidence="1">Unannotated protein</fullName>
    </submittedName>
</protein>
<sequence>MPGRVVGQCVVKDRMGEAPSAEGAVLVQGTVDADPVVGALCVTGEIAG</sequence>
<gene>
    <name evidence="1" type="ORF">UFOPK3472_04152</name>
</gene>
<proteinExistence type="predicted"/>
<accession>A0A6J7IPU4</accession>
<dbReference type="AlphaFoldDB" id="A0A6J7IPU4"/>
<name>A0A6J7IPU4_9ZZZZ</name>
<evidence type="ECO:0000313" key="1">
    <source>
        <dbReference type="EMBL" id="CAB4932187.1"/>
    </source>
</evidence>
<organism evidence="1">
    <name type="scientific">freshwater metagenome</name>
    <dbReference type="NCBI Taxonomy" id="449393"/>
    <lineage>
        <taxon>unclassified sequences</taxon>
        <taxon>metagenomes</taxon>
        <taxon>ecological metagenomes</taxon>
    </lineage>
</organism>